<dbReference type="OrthoDB" id="4244331at2"/>
<gene>
    <name evidence="1" type="ORF">DWB77_00602</name>
</gene>
<protein>
    <submittedName>
        <fullName evidence="1">Uncharacterized protein</fullName>
    </submittedName>
</protein>
<evidence type="ECO:0000313" key="2">
    <source>
        <dbReference type="Proteomes" id="UP000271554"/>
    </source>
</evidence>
<name>A0A387H457_9ACTN</name>
<accession>A0A387H457</accession>
<organism evidence="1 2">
    <name type="scientific">Streptomyces hundungensis</name>
    <dbReference type="NCBI Taxonomy" id="1077946"/>
    <lineage>
        <taxon>Bacteria</taxon>
        <taxon>Bacillati</taxon>
        <taxon>Actinomycetota</taxon>
        <taxon>Actinomycetes</taxon>
        <taxon>Kitasatosporales</taxon>
        <taxon>Streptomycetaceae</taxon>
        <taxon>Streptomyces</taxon>
    </lineage>
</organism>
<dbReference type="KEGG" id="shun:DWB77_00602"/>
<proteinExistence type="predicted"/>
<reference evidence="1 2" key="1">
    <citation type="submission" date="2018-10" db="EMBL/GenBank/DDBJ databases">
        <title>Relationship between Morphology and Antimicrobial Activity in Streptomyces.</title>
        <authorList>
            <person name="Kang H.J."/>
            <person name="Kim S.B."/>
        </authorList>
    </citation>
    <scope>NUCLEOTIDE SEQUENCE [LARGE SCALE GENOMIC DNA]</scope>
    <source>
        <strain evidence="1 2">BH38</strain>
    </source>
</reference>
<dbReference type="EMBL" id="CP032698">
    <property type="protein sequence ID" value="AYG78495.1"/>
    <property type="molecule type" value="Genomic_DNA"/>
</dbReference>
<evidence type="ECO:0000313" key="1">
    <source>
        <dbReference type="EMBL" id="AYG78495.1"/>
    </source>
</evidence>
<dbReference type="Proteomes" id="UP000271554">
    <property type="component" value="Chromosome"/>
</dbReference>
<keyword evidence="2" id="KW-1185">Reference proteome</keyword>
<sequence>MTTPSFTDWFSNEQIRLAHALGSHLDVDAGLREILLQQHHDASVEDMRRLTDTEAGLAAILKDATASKSVAQTPLSQNLALGEAADRVWSSALEGSLHSLVAAEDRMRLRGFPSVSALLQCTEFAWHFCVDLTQLNQPQPYPWGHELLPRLISLVAFIGRVVPDRELVQVDETMSLLDEVTSMVGAYPNELVQVAFNHAMKQATEHALHLALLIVPLLSRPTGNPPVLLSTQSAQLTVSVRKARNVLAHSFPSHRSYGNGRGDAELLAETLRTAKGLSAVCVSALRAEIEERLDMSLPELSGEALHCLLSDFTTADLGSAHLDGIDLTGVRWSERETRWPPLTDVEELRIQSEETPAGSGLFIVRTGTATVRGLADLA</sequence>
<dbReference type="AlphaFoldDB" id="A0A387H457"/>